<dbReference type="EMBL" id="SZVO01000012">
    <property type="protein sequence ID" value="TKT89358.1"/>
    <property type="molecule type" value="Genomic_DNA"/>
</dbReference>
<reference evidence="1 2" key="1">
    <citation type="submission" date="2019-05" db="EMBL/GenBank/DDBJ databases">
        <title>Dyadobacter AR-3-8 sp. nov., isolated from arctic soil.</title>
        <authorList>
            <person name="Chaudhary D.K."/>
        </authorList>
    </citation>
    <scope>NUCLEOTIDE SEQUENCE [LARGE SCALE GENOMIC DNA]</scope>
    <source>
        <strain evidence="1 2">AR-3-8</strain>
    </source>
</reference>
<evidence type="ECO:0008006" key="3">
    <source>
        <dbReference type="Google" id="ProtNLM"/>
    </source>
</evidence>
<evidence type="ECO:0000313" key="2">
    <source>
        <dbReference type="Proteomes" id="UP000304900"/>
    </source>
</evidence>
<sequence>MTYISAQPQLANSWDDICYPVNPVWLADLLPEYDIMATDRQQLIVGQPDGGRKTIFGIQSADYSIIPNAAIRDVVNELIDDYTLQIKHTTTGEFSISIILPEELSISGEKLHKSLILTNSYNGKTPFSVQGQTLTSVPDENTLPGSSMFRTVCQNGLVGWADPFVKVSAYQQWLKQWSLGKEKARTAKSPKGQNSPSKAGSEIRKIHHGKLTMDIFQQRLRDMLTYHIQSKPTLTADIYEHFHNTVMKKADEGLLKTLPIPVQLAKQAQERLRLEERILSSAPSYWLLYNAVNYALFTARSSLTLNDRYRLDERVFHHLAARSFA</sequence>
<organism evidence="1 2">
    <name type="scientific">Dyadobacter frigoris</name>
    <dbReference type="NCBI Taxonomy" id="2576211"/>
    <lineage>
        <taxon>Bacteria</taxon>
        <taxon>Pseudomonadati</taxon>
        <taxon>Bacteroidota</taxon>
        <taxon>Cytophagia</taxon>
        <taxon>Cytophagales</taxon>
        <taxon>Spirosomataceae</taxon>
        <taxon>Dyadobacter</taxon>
    </lineage>
</organism>
<proteinExistence type="predicted"/>
<accession>A0A4U6D0U6</accession>
<dbReference type="OrthoDB" id="922461at2"/>
<protein>
    <recommendedName>
        <fullName evidence="3">DUF932 domain-containing protein</fullName>
    </recommendedName>
</protein>
<comment type="caution">
    <text evidence="1">The sequence shown here is derived from an EMBL/GenBank/DDBJ whole genome shotgun (WGS) entry which is preliminary data.</text>
</comment>
<dbReference type="RefSeq" id="WP_137342495.1">
    <property type="nucleotide sequence ID" value="NZ_BSQH01000015.1"/>
</dbReference>
<dbReference type="AlphaFoldDB" id="A0A4U6D0U6"/>
<dbReference type="Proteomes" id="UP000304900">
    <property type="component" value="Unassembled WGS sequence"/>
</dbReference>
<keyword evidence="2" id="KW-1185">Reference proteome</keyword>
<gene>
    <name evidence="1" type="ORF">FDK13_23700</name>
</gene>
<evidence type="ECO:0000313" key="1">
    <source>
        <dbReference type="EMBL" id="TKT89358.1"/>
    </source>
</evidence>
<name>A0A4U6D0U6_9BACT</name>